<dbReference type="Proteomes" id="UP001286313">
    <property type="component" value="Unassembled WGS sequence"/>
</dbReference>
<protein>
    <submittedName>
        <fullName evidence="2">Uncharacterized protein</fullName>
    </submittedName>
</protein>
<organism evidence="2 3">
    <name type="scientific">Petrolisthes cinctipes</name>
    <name type="common">Flat porcelain crab</name>
    <dbReference type="NCBI Taxonomy" id="88211"/>
    <lineage>
        <taxon>Eukaryota</taxon>
        <taxon>Metazoa</taxon>
        <taxon>Ecdysozoa</taxon>
        <taxon>Arthropoda</taxon>
        <taxon>Crustacea</taxon>
        <taxon>Multicrustacea</taxon>
        <taxon>Malacostraca</taxon>
        <taxon>Eumalacostraca</taxon>
        <taxon>Eucarida</taxon>
        <taxon>Decapoda</taxon>
        <taxon>Pleocyemata</taxon>
        <taxon>Anomura</taxon>
        <taxon>Galatheoidea</taxon>
        <taxon>Porcellanidae</taxon>
        <taxon>Petrolisthes</taxon>
    </lineage>
</organism>
<proteinExistence type="predicted"/>
<name>A0AAE1K846_PETCI</name>
<feature type="region of interest" description="Disordered" evidence="1">
    <location>
        <begin position="1"/>
        <end position="25"/>
    </location>
</feature>
<gene>
    <name evidence="2" type="ORF">Pcinc_026444</name>
</gene>
<reference evidence="2" key="1">
    <citation type="submission" date="2023-10" db="EMBL/GenBank/DDBJ databases">
        <title>Genome assemblies of two species of porcelain crab, Petrolisthes cinctipes and Petrolisthes manimaculis (Anomura: Porcellanidae).</title>
        <authorList>
            <person name="Angst P."/>
        </authorList>
    </citation>
    <scope>NUCLEOTIDE SEQUENCE</scope>
    <source>
        <strain evidence="2">PB745_01</strain>
        <tissue evidence="2">Gill</tissue>
    </source>
</reference>
<evidence type="ECO:0000313" key="3">
    <source>
        <dbReference type="Proteomes" id="UP001286313"/>
    </source>
</evidence>
<accession>A0AAE1K846</accession>
<evidence type="ECO:0000313" key="2">
    <source>
        <dbReference type="EMBL" id="KAK3868146.1"/>
    </source>
</evidence>
<sequence>MATSTDTHFSPNMSQPHTSASPLHATAQNTTLPVPYVPSFNHDVHAWFLHLEAVWQGQNLTQDQHYQAIIRALPNEVFSPLSPLLPTFNPLTRYDASGRWKKCSWMGVAPPKCCDSCNS</sequence>
<evidence type="ECO:0000256" key="1">
    <source>
        <dbReference type="SAM" id="MobiDB-lite"/>
    </source>
</evidence>
<dbReference type="AlphaFoldDB" id="A0AAE1K846"/>
<comment type="caution">
    <text evidence="2">The sequence shown here is derived from an EMBL/GenBank/DDBJ whole genome shotgun (WGS) entry which is preliminary data.</text>
</comment>
<keyword evidence="3" id="KW-1185">Reference proteome</keyword>
<dbReference type="EMBL" id="JAWQEG010003073">
    <property type="protein sequence ID" value="KAK3868146.1"/>
    <property type="molecule type" value="Genomic_DNA"/>
</dbReference>